<accession>A0A1M2V4J3</accession>
<organism evidence="1 2">
    <name type="scientific">Trametes pubescens</name>
    <name type="common">White-rot fungus</name>
    <dbReference type="NCBI Taxonomy" id="154538"/>
    <lineage>
        <taxon>Eukaryota</taxon>
        <taxon>Fungi</taxon>
        <taxon>Dikarya</taxon>
        <taxon>Basidiomycota</taxon>
        <taxon>Agaricomycotina</taxon>
        <taxon>Agaricomycetes</taxon>
        <taxon>Polyporales</taxon>
        <taxon>Polyporaceae</taxon>
        <taxon>Trametes</taxon>
    </lineage>
</organism>
<dbReference type="EMBL" id="MNAD01001665">
    <property type="protein sequence ID" value="OJT02535.1"/>
    <property type="molecule type" value="Genomic_DNA"/>
</dbReference>
<evidence type="ECO:0000313" key="2">
    <source>
        <dbReference type="Proteomes" id="UP000184267"/>
    </source>
</evidence>
<dbReference type="AlphaFoldDB" id="A0A1M2V4J3"/>
<reference evidence="1 2" key="1">
    <citation type="submission" date="2016-10" db="EMBL/GenBank/DDBJ databases">
        <title>Genome sequence of the basidiomycete white-rot fungus Trametes pubescens.</title>
        <authorList>
            <person name="Makela M.R."/>
            <person name="Granchi Z."/>
            <person name="Peng M."/>
            <person name="De Vries R.P."/>
            <person name="Grigoriev I."/>
            <person name="Riley R."/>
            <person name="Hilden K."/>
        </authorList>
    </citation>
    <scope>NUCLEOTIDE SEQUENCE [LARGE SCALE GENOMIC DNA]</scope>
    <source>
        <strain evidence="1 2">FBCC735</strain>
    </source>
</reference>
<name>A0A1M2V4J3_TRAPU</name>
<keyword evidence="2" id="KW-1185">Reference proteome</keyword>
<evidence type="ECO:0000313" key="1">
    <source>
        <dbReference type="EMBL" id="OJT02535.1"/>
    </source>
</evidence>
<gene>
    <name evidence="1" type="ORF">TRAPUB_6952</name>
</gene>
<dbReference type="OMA" id="HEIYGCI"/>
<protein>
    <submittedName>
        <fullName evidence="1">Uncharacterized protein</fullName>
    </submittedName>
</protein>
<sequence length="286" mass="31183">MLAGRFAHQRATPLLRLPPELLHEILSALYPTGAYAPAVFLFASTCKLALALAQPHIARLQRCHFAPLAGHRLVCLNDGPGTLAHCPAGFFTTAEACALGGAPDTPLYGLIRKAWPRITPDPPALLRPTDILWRPSAVSRMSAGDFVVFRQLCEPYYPRAAPWVLCNVSRREYVRADALCWGDPRRLLWSAVFACICCIPGPDTGNAMGVTGPPVRGRWTGDRIEVATLGNLEARSEDGTKWTDVTQDVVSLVSELQKARVHPWADLELPKEPGCMSVSRIVSVTA</sequence>
<dbReference type="OrthoDB" id="2588098at2759"/>
<comment type="caution">
    <text evidence="1">The sequence shown here is derived from an EMBL/GenBank/DDBJ whole genome shotgun (WGS) entry which is preliminary data.</text>
</comment>
<proteinExistence type="predicted"/>
<dbReference type="Proteomes" id="UP000184267">
    <property type="component" value="Unassembled WGS sequence"/>
</dbReference>